<feature type="domain" description="Phosphoribulokinase/uridine kinase" evidence="1">
    <location>
        <begin position="27"/>
        <end position="184"/>
    </location>
</feature>
<name>A0ABT0HDA8_9FLAO</name>
<dbReference type="RefSeq" id="WP_248414052.1">
    <property type="nucleotide sequence ID" value="NZ_JALPQF010000068.1"/>
</dbReference>
<gene>
    <name evidence="2" type="ORF">MUY34_17095</name>
</gene>
<evidence type="ECO:0000259" key="1">
    <source>
        <dbReference type="Pfam" id="PF00485"/>
    </source>
</evidence>
<dbReference type="EMBL" id="JALPQF010000068">
    <property type="protein sequence ID" value="MCK8482344.1"/>
    <property type="molecule type" value="Genomic_DNA"/>
</dbReference>
<keyword evidence="3" id="KW-1185">Reference proteome</keyword>
<accession>A0ABT0HDA8</accession>
<organism evidence="2 3">
    <name type="scientific">Psychroserpens algicola</name>
    <dbReference type="NCBI Taxonomy" id="1719034"/>
    <lineage>
        <taxon>Bacteria</taxon>
        <taxon>Pseudomonadati</taxon>
        <taxon>Bacteroidota</taxon>
        <taxon>Flavobacteriia</taxon>
        <taxon>Flavobacteriales</taxon>
        <taxon>Flavobacteriaceae</taxon>
        <taxon>Psychroserpens</taxon>
    </lineage>
</organism>
<protein>
    <recommendedName>
        <fullName evidence="1">Phosphoribulokinase/uridine kinase domain-containing protein</fullName>
    </recommendedName>
</protein>
<evidence type="ECO:0000313" key="2">
    <source>
        <dbReference type="EMBL" id="MCK8482344.1"/>
    </source>
</evidence>
<reference evidence="2" key="1">
    <citation type="submission" date="2022-04" db="EMBL/GenBank/DDBJ databases">
        <authorList>
            <person name="Ren T."/>
        </authorList>
    </citation>
    <scope>NUCLEOTIDE SEQUENCE</scope>
    <source>
        <strain evidence="2">F63249</strain>
    </source>
</reference>
<dbReference type="Gene3D" id="3.40.50.300">
    <property type="entry name" value="P-loop containing nucleotide triphosphate hydrolases"/>
    <property type="match status" value="1"/>
</dbReference>
<dbReference type="InterPro" id="IPR027417">
    <property type="entry name" value="P-loop_NTPase"/>
</dbReference>
<proteinExistence type="predicted"/>
<dbReference type="Proteomes" id="UP001203687">
    <property type="component" value="Unassembled WGS sequence"/>
</dbReference>
<dbReference type="Pfam" id="PF00485">
    <property type="entry name" value="PRK"/>
    <property type="match status" value="1"/>
</dbReference>
<evidence type="ECO:0000313" key="3">
    <source>
        <dbReference type="Proteomes" id="UP001203687"/>
    </source>
</evidence>
<comment type="caution">
    <text evidence="2">The sequence shown here is derived from an EMBL/GenBank/DDBJ whole genome shotgun (WGS) entry which is preliminary data.</text>
</comment>
<dbReference type="PANTHER" id="PTHR10285">
    <property type="entry name" value="URIDINE KINASE"/>
    <property type="match status" value="1"/>
</dbReference>
<sequence>MNEKETFELITNRILSIQKNKEKPIRIAINGIEGTGKTVMAEKLTEYLNSENIKAIQVSIDGFHFNKEVRYKQGRDSAKGYYEDSYDEIAFVEKVLKSSQTEFPNYTIATHDLETDEYLNLEPIELEKNTVLVTDGAYLFKPNYRTHWDLKIYLKTSFEIAMKRGIERDKNSLGGIDLTKEKYEMRYHKSSRMYLNENEPEKIADIIIDNSDFNNLKIIKNTTANNVYN</sequence>
<dbReference type="SUPFAM" id="SSF52540">
    <property type="entry name" value="P-loop containing nucleoside triphosphate hydrolases"/>
    <property type="match status" value="1"/>
</dbReference>
<dbReference type="InterPro" id="IPR006083">
    <property type="entry name" value="PRK/URK"/>
</dbReference>